<organism evidence="2 3">
    <name type="scientific">Allacma fusca</name>
    <dbReference type="NCBI Taxonomy" id="39272"/>
    <lineage>
        <taxon>Eukaryota</taxon>
        <taxon>Metazoa</taxon>
        <taxon>Ecdysozoa</taxon>
        <taxon>Arthropoda</taxon>
        <taxon>Hexapoda</taxon>
        <taxon>Collembola</taxon>
        <taxon>Symphypleona</taxon>
        <taxon>Sminthuridae</taxon>
        <taxon>Allacma</taxon>
    </lineage>
</organism>
<dbReference type="EMBL" id="CAJVCH010004474">
    <property type="protein sequence ID" value="CAG7653537.1"/>
    <property type="molecule type" value="Genomic_DNA"/>
</dbReference>
<accession>A0A8J2J119</accession>
<proteinExistence type="predicted"/>
<reference evidence="2" key="1">
    <citation type="submission" date="2021-06" db="EMBL/GenBank/DDBJ databases">
        <authorList>
            <person name="Hodson N. C."/>
            <person name="Mongue J. A."/>
            <person name="Jaron S. K."/>
        </authorList>
    </citation>
    <scope>NUCLEOTIDE SEQUENCE</scope>
</reference>
<keyword evidence="1" id="KW-1133">Transmembrane helix</keyword>
<feature type="non-terminal residue" evidence="2">
    <location>
        <position position="1"/>
    </location>
</feature>
<sequence>MSRRGNLWPTQNFTGRYLLYLYISAYLDTYISISKNGFKRRIKSSTGQGFCPTRHSDCTCILLDT</sequence>
<keyword evidence="1" id="KW-0472">Membrane</keyword>
<feature type="transmembrane region" description="Helical" evidence="1">
    <location>
        <begin position="17"/>
        <end position="33"/>
    </location>
</feature>
<evidence type="ECO:0000313" key="2">
    <source>
        <dbReference type="EMBL" id="CAG7653537.1"/>
    </source>
</evidence>
<gene>
    <name evidence="2" type="ORF">AFUS01_LOCUS844</name>
</gene>
<keyword evidence="1" id="KW-0812">Transmembrane</keyword>
<protein>
    <submittedName>
        <fullName evidence="2">Uncharacterized protein</fullName>
    </submittedName>
</protein>
<dbReference type="AlphaFoldDB" id="A0A8J2J119"/>
<keyword evidence="3" id="KW-1185">Reference proteome</keyword>
<name>A0A8J2J119_9HEXA</name>
<evidence type="ECO:0000313" key="3">
    <source>
        <dbReference type="Proteomes" id="UP000708208"/>
    </source>
</evidence>
<evidence type="ECO:0000256" key="1">
    <source>
        <dbReference type="SAM" id="Phobius"/>
    </source>
</evidence>
<comment type="caution">
    <text evidence="2">The sequence shown here is derived from an EMBL/GenBank/DDBJ whole genome shotgun (WGS) entry which is preliminary data.</text>
</comment>
<dbReference type="Proteomes" id="UP000708208">
    <property type="component" value="Unassembled WGS sequence"/>
</dbReference>